<dbReference type="Proteomes" id="UP000293863">
    <property type="component" value="Unassembled WGS sequence"/>
</dbReference>
<dbReference type="RefSeq" id="WP_130168171.1">
    <property type="nucleotide sequence ID" value="NZ_SGSQ01000005.1"/>
</dbReference>
<gene>
    <name evidence="1" type="ORF">EXU28_04715</name>
</gene>
<protein>
    <submittedName>
        <fullName evidence="1">Uncharacterized protein</fullName>
    </submittedName>
</protein>
<proteinExistence type="predicted"/>
<evidence type="ECO:0000313" key="2">
    <source>
        <dbReference type="Proteomes" id="UP000293863"/>
    </source>
</evidence>
<accession>A0A4V2DND3</accession>
<organism evidence="1 2">
    <name type="scientific">Acinetobacter wuhouensis</name>
    <dbReference type="NCBI Taxonomy" id="1879050"/>
    <lineage>
        <taxon>Bacteria</taxon>
        <taxon>Pseudomonadati</taxon>
        <taxon>Pseudomonadota</taxon>
        <taxon>Gammaproteobacteria</taxon>
        <taxon>Moraxellales</taxon>
        <taxon>Moraxellaceae</taxon>
        <taxon>Acinetobacter</taxon>
    </lineage>
</organism>
<dbReference type="EMBL" id="SGSQ01000005">
    <property type="protein sequence ID" value="RZG48074.1"/>
    <property type="molecule type" value="Genomic_DNA"/>
</dbReference>
<reference evidence="1 2" key="1">
    <citation type="submission" date="2019-02" db="EMBL/GenBank/DDBJ databases">
        <title>The Batch Genome Submission of Acinetobacter spp. strains.</title>
        <authorList>
            <person name="Qin J."/>
            <person name="Hu Y."/>
            <person name="Ye H."/>
            <person name="Wei L."/>
            <person name="Feng Y."/>
            <person name="Zong Z."/>
        </authorList>
    </citation>
    <scope>NUCLEOTIDE SEQUENCE [LARGE SCALE GENOMIC DNA]</scope>
    <source>
        <strain evidence="1 2">WCHAW060049</strain>
    </source>
</reference>
<name>A0A4V2DND3_9GAMM</name>
<sequence length="59" mass="6663">MANTTFDQRIAQAMAVYTTLILFPIALNPSSKLDFNELLSLGKVLRHFTDVLFIFLMGN</sequence>
<comment type="caution">
    <text evidence="1">The sequence shown here is derived from an EMBL/GenBank/DDBJ whole genome shotgun (WGS) entry which is preliminary data.</text>
</comment>
<dbReference type="AlphaFoldDB" id="A0A4V2DND3"/>
<keyword evidence="2" id="KW-1185">Reference proteome</keyword>
<evidence type="ECO:0000313" key="1">
    <source>
        <dbReference type="EMBL" id="RZG48074.1"/>
    </source>
</evidence>